<dbReference type="EC" id="2.5.1.147" evidence="2 10"/>
<proteinExistence type="inferred from homology"/>
<dbReference type="AlphaFoldDB" id="A0A520KS99"/>
<dbReference type="SFLD" id="SFLDF00343">
    <property type="entry name" value="aminofutalosine_synthase_(mqnE"/>
    <property type="match status" value="1"/>
</dbReference>
<evidence type="ECO:0000256" key="2">
    <source>
        <dbReference type="ARBA" id="ARBA00012289"/>
    </source>
</evidence>
<feature type="binding site" evidence="10 11">
    <location>
        <position position="70"/>
    </location>
    <ligand>
        <name>[4Fe-4S] cluster</name>
        <dbReference type="ChEBI" id="CHEBI:49883"/>
        <note>4Fe-4S-S-AdoMet</note>
    </ligand>
</feature>
<dbReference type="CDD" id="cd01335">
    <property type="entry name" value="Radical_SAM"/>
    <property type="match status" value="1"/>
</dbReference>
<dbReference type="PANTHER" id="PTHR43076">
    <property type="entry name" value="FO SYNTHASE (COFH)"/>
    <property type="match status" value="1"/>
</dbReference>
<dbReference type="PANTHER" id="PTHR43076:SF1">
    <property type="entry name" value="LIPOYL SYNTHASE 2"/>
    <property type="match status" value="1"/>
</dbReference>
<evidence type="ECO:0000256" key="9">
    <source>
        <dbReference type="ARBA" id="ARBA00048468"/>
    </source>
</evidence>
<dbReference type="GO" id="GO:0051539">
    <property type="term" value="F:4 iron, 4 sulfur cluster binding"/>
    <property type="evidence" value="ECO:0007669"/>
    <property type="project" value="UniProtKB-KW"/>
</dbReference>
<dbReference type="InterPro" id="IPR034405">
    <property type="entry name" value="F420"/>
</dbReference>
<dbReference type="SFLD" id="SFLDG01064">
    <property type="entry name" value="F420__menaquinone_cofactor_bio"/>
    <property type="match status" value="1"/>
</dbReference>
<dbReference type="InterPro" id="IPR006638">
    <property type="entry name" value="Elp3/MiaA/NifB-like_rSAM"/>
</dbReference>
<evidence type="ECO:0000259" key="13">
    <source>
        <dbReference type="PROSITE" id="PS51918"/>
    </source>
</evidence>
<feature type="domain" description="Radical SAM core" evidence="13">
    <location>
        <begin position="52"/>
        <end position="280"/>
    </location>
</feature>
<evidence type="ECO:0000313" key="15">
    <source>
        <dbReference type="Proteomes" id="UP000317158"/>
    </source>
</evidence>
<evidence type="ECO:0000256" key="10">
    <source>
        <dbReference type="HAMAP-Rule" id="MF_01612"/>
    </source>
</evidence>
<keyword evidence="5 10" id="KW-0949">S-adenosyl-L-methionine</keyword>
<keyword evidence="6 10" id="KW-0479">Metal-binding</keyword>
<dbReference type="PIRSF" id="PIRSF004762">
    <property type="entry name" value="CHP00423"/>
    <property type="match status" value="1"/>
</dbReference>
<dbReference type="EMBL" id="RXIF01000006">
    <property type="protein sequence ID" value="RZN64649.1"/>
    <property type="molecule type" value="Genomic_DNA"/>
</dbReference>
<comment type="catalytic activity">
    <reaction evidence="9 10">
        <text>5-amino-6-(D-ribitylamino)uracil + L-tyrosine + S-adenosyl-L-methionine = 5-amino-5-(4-hydroxybenzyl)-6-(D-ribitylimino)-5,6-dihydrouracil + 2-iminoacetate + 5'-deoxyadenosine + L-methionine + H(+)</text>
        <dbReference type="Rhea" id="RHEA:55200"/>
        <dbReference type="ChEBI" id="CHEBI:15378"/>
        <dbReference type="ChEBI" id="CHEBI:15934"/>
        <dbReference type="ChEBI" id="CHEBI:17319"/>
        <dbReference type="ChEBI" id="CHEBI:57844"/>
        <dbReference type="ChEBI" id="CHEBI:58315"/>
        <dbReference type="ChEBI" id="CHEBI:59789"/>
        <dbReference type="ChEBI" id="CHEBI:77846"/>
        <dbReference type="ChEBI" id="CHEBI:85936"/>
        <dbReference type="EC" id="2.5.1.147"/>
    </reaction>
</comment>
<comment type="similarity">
    <text evidence="10">Belongs to the radical SAM superfamily. CofH family.</text>
</comment>
<keyword evidence="7 10" id="KW-0408">Iron</keyword>
<keyword evidence="4 10" id="KW-0808">Transferase</keyword>
<sequence>MGLKKNEIDELIDKAWKGNLERNNVIALYNVNPIILFQLADSMRKKVVGDYVTYVINRNINFTDICIDDCAFCSFRYNEGYILSIEEILAKADEAVERGATEVCIQGGLLEGMGLEDYKLIVTSIKDRFPSLHIHAFSPMEVYHAARTSEMDFRDVLKELKKAGLGSMPGTAAEILVDSVRSKICPHKISSDKWEEIIKEAHRYGIPTTSTIMYGHIESIEDRIDHILRIKRIQKETGGFTEFVLLPFMSKNNALGRIADKRSGIDDMKMHAISRVLLYNVINNIQASWVKLGLDMAQLSLLFGVNDLGGTLMEEKISKSSGSEVGEYLSPEDMEKLILKAGRIPRRRDTLYFMV</sequence>
<evidence type="ECO:0000256" key="6">
    <source>
        <dbReference type="ARBA" id="ARBA00022723"/>
    </source>
</evidence>
<dbReference type="GO" id="GO:0141093">
    <property type="term" value="F:5-amino-6-(D-ribitylamino)uracil--L-tyrosine 4-hydroxyphenyl transferase activity"/>
    <property type="evidence" value="ECO:0007669"/>
    <property type="project" value="UniProtKB-EC"/>
</dbReference>
<dbReference type="InterPro" id="IPR058240">
    <property type="entry name" value="rSAM_sf"/>
</dbReference>
<dbReference type="SFLD" id="SFLDG01389">
    <property type="entry name" value="menaquinone_synthsis_involved"/>
    <property type="match status" value="1"/>
</dbReference>
<organism evidence="14 15">
    <name type="scientific">Methanoliparum thermophilum</name>
    <dbReference type="NCBI Taxonomy" id="2491083"/>
    <lineage>
        <taxon>Archaea</taxon>
        <taxon>Methanobacteriati</taxon>
        <taxon>Methanobacteriota</taxon>
        <taxon>Candidatus Methanoliparia</taxon>
        <taxon>Candidatus Methanoliparales</taxon>
        <taxon>Candidatus Methanoliparaceae</taxon>
        <taxon>Candidatus Methanoliparum</taxon>
    </lineage>
</organism>
<comment type="caution">
    <text evidence="14">The sequence shown here is derived from an EMBL/GenBank/DDBJ whole genome shotgun (WGS) entry which is preliminary data.</text>
</comment>
<dbReference type="HAMAP" id="MF_01612">
    <property type="entry name" value="FO_synth_sub2"/>
    <property type="match status" value="1"/>
</dbReference>
<dbReference type="NCBIfam" id="TIGR03551">
    <property type="entry name" value="F420_cofH"/>
    <property type="match status" value="1"/>
</dbReference>
<evidence type="ECO:0000256" key="4">
    <source>
        <dbReference type="ARBA" id="ARBA00022679"/>
    </source>
</evidence>
<name>A0A520KS99_METT2</name>
<comment type="cofactor">
    <cofactor evidence="10 11">
        <name>[4Fe-4S] cluster</name>
        <dbReference type="ChEBI" id="CHEBI:49883"/>
    </cofactor>
    <text evidence="10 11">Binds 1 [4Fe-4S] cluster. The cluster is coordinated with 3 cysteines and an exchangeable S-adenosyl-L-methionine.</text>
</comment>
<comment type="subunit">
    <text evidence="10">The FO synthase complex consists of two subunits, CofG and CofH.</text>
</comment>
<protein>
    <recommendedName>
        <fullName evidence="2 10">5-amino-6-(D-ribitylamino)uracil--L-tyrosine 4-hydroxyphenyl transferase</fullName>
        <ecNumber evidence="2 10">2.5.1.147</ecNumber>
    </recommendedName>
    <alternativeName>
        <fullName evidence="10">FO synthase subunit 2</fullName>
    </alternativeName>
</protein>
<dbReference type="InterPro" id="IPR019940">
    <property type="entry name" value="CofH_family"/>
</dbReference>
<dbReference type="PROSITE" id="PS51918">
    <property type="entry name" value="RADICAL_SAM"/>
    <property type="match status" value="1"/>
</dbReference>
<dbReference type="InterPro" id="IPR045567">
    <property type="entry name" value="CofH/MnqC-like_C"/>
</dbReference>
<dbReference type="InterPro" id="IPR007197">
    <property type="entry name" value="rSAM"/>
</dbReference>
<dbReference type="SUPFAM" id="SSF102114">
    <property type="entry name" value="Radical SAM enzymes"/>
    <property type="match status" value="1"/>
</dbReference>
<dbReference type="NCBIfam" id="NF005609">
    <property type="entry name" value="PRK07360.1"/>
    <property type="match status" value="1"/>
</dbReference>
<dbReference type="InterPro" id="IPR013785">
    <property type="entry name" value="Aldolase_TIM"/>
</dbReference>
<dbReference type="SFLD" id="SFLDS00029">
    <property type="entry name" value="Radical_SAM"/>
    <property type="match status" value="1"/>
</dbReference>
<dbReference type="SMART" id="SM00729">
    <property type="entry name" value="Elp3"/>
    <property type="match status" value="1"/>
</dbReference>
<evidence type="ECO:0000313" key="14">
    <source>
        <dbReference type="EMBL" id="RZN64649.1"/>
    </source>
</evidence>
<comment type="function">
    <text evidence="10">Catalyzes the radical-mediated synthesis of 5-amino-5-(4-hydroxybenzyl)-6-(D-ribitylimino)-5,6-dihydrouracil from 5-amino-6-(D-ribitylamino)uracil and L-tyrosine.</text>
</comment>
<feature type="binding site" evidence="12">
    <location>
        <position position="72"/>
    </location>
    <ligand>
        <name>S-adenosyl-L-methionine</name>
        <dbReference type="ChEBI" id="CHEBI:59789"/>
    </ligand>
</feature>
<evidence type="ECO:0000256" key="3">
    <source>
        <dbReference type="ARBA" id="ARBA00022485"/>
    </source>
</evidence>
<reference evidence="14 15" key="1">
    <citation type="journal article" date="2019" name="Nat. Microbiol.">
        <title>Wide diversity of methane and short-chain alkane metabolisms in uncultured archaea.</title>
        <authorList>
            <person name="Borrel G."/>
            <person name="Adam P.S."/>
            <person name="McKay L.J."/>
            <person name="Chen L.X."/>
            <person name="Sierra-Garcia I.N."/>
            <person name="Sieber C.M."/>
            <person name="Letourneur Q."/>
            <person name="Ghozlane A."/>
            <person name="Andersen G.L."/>
            <person name="Li W.J."/>
            <person name="Hallam S.J."/>
            <person name="Muyzer G."/>
            <person name="de Oliveira V.M."/>
            <person name="Inskeep W.P."/>
            <person name="Banfield J.F."/>
            <person name="Gribaldo S."/>
        </authorList>
    </citation>
    <scope>NUCLEOTIDE SEQUENCE [LARGE SCALE GENOMIC DNA]</scope>
    <source>
        <strain evidence="14">NM1a</strain>
    </source>
</reference>
<evidence type="ECO:0000256" key="5">
    <source>
        <dbReference type="ARBA" id="ARBA00022691"/>
    </source>
</evidence>
<dbReference type="NCBIfam" id="TIGR00423">
    <property type="entry name" value="CofH family radical SAM protein"/>
    <property type="match status" value="1"/>
</dbReference>
<feature type="binding site" evidence="10 11">
    <location>
        <position position="66"/>
    </location>
    <ligand>
        <name>[4Fe-4S] cluster</name>
        <dbReference type="ChEBI" id="CHEBI:49883"/>
        <note>4Fe-4S-S-AdoMet</note>
    </ligand>
</feature>
<feature type="binding site" evidence="12">
    <location>
        <position position="288"/>
    </location>
    <ligand>
        <name>(3R)-3-methyl-D-ornithine</name>
        <dbReference type="ChEBI" id="CHEBI:64642"/>
    </ligand>
</feature>
<feature type="binding site" evidence="10 11">
    <location>
        <position position="73"/>
    </location>
    <ligand>
        <name>[4Fe-4S] cluster</name>
        <dbReference type="ChEBI" id="CHEBI:49883"/>
        <note>4Fe-4S-S-AdoMet</note>
    </ligand>
</feature>
<evidence type="ECO:0000256" key="7">
    <source>
        <dbReference type="ARBA" id="ARBA00023004"/>
    </source>
</evidence>
<dbReference type="UniPathway" id="UPA00072"/>
<gene>
    <name evidence="10 14" type="primary">cofH</name>
    <name evidence="14" type="ORF">EF806_04205</name>
</gene>
<accession>A0A520KS99</accession>
<feature type="binding site" evidence="12">
    <location>
        <position position="174"/>
    </location>
    <ligand>
        <name>S-adenosyl-L-methionine</name>
        <dbReference type="ChEBI" id="CHEBI:59789"/>
    </ligand>
</feature>
<dbReference type="Proteomes" id="UP000317158">
    <property type="component" value="Unassembled WGS sequence"/>
</dbReference>
<comment type="pathway">
    <text evidence="1 10">Cofactor biosynthesis; coenzyme F0 biosynthesis.</text>
</comment>
<evidence type="ECO:0000256" key="11">
    <source>
        <dbReference type="PIRSR" id="PIRSR004762-1"/>
    </source>
</evidence>
<feature type="binding site" evidence="12">
    <location>
        <position position="138"/>
    </location>
    <ligand>
        <name>(3R)-3-methyl-D-ornithine</name>
        <dbReference type="ChEBI" id="CHEBI:64642"/>
    </ligand>
</feature>
<dbReference type="Gene3D" id="3.20.20.70">
    <property type="entry name" value="Aldolase class I"/>
    <property type="match status" value="1"/>
</dbReference>
<dbReference type="SFLD" id="SFLDG01388">
    <property type="entry name" value="7_8-didemethyl-8-hydroxy-5-dea"/>
    <property type="match status" value="1"/>
</dbReference>
<dbReference type="InterPro" id="IPR020050">
    <property type="entry name" value="FO_synthase_su2"/>
</dbReference>
<evidence type="ECO:0000256" key="1">
    <source>
        <dbReference type="ARBA" id="ARBA00004712"/>
    </source>
</evidence>
<dbReference type="Pfam" id="PF04055">
    <property type="entry name" value="Radical_SAM"/>
    <property type="match status" value="1"/>
</dbReference>
<keyword evidence="3 10" id="KW-0004">4Fe-4S</keyword>
<dbReference type="Pfam" id="PF19288">
    <property type="entry name" value="CofH_C"/>
    <property type="match status" value="1"/>
</dbReference>
<evidence type="ECO:0000256" key="8">
    <source>
        <dbReference type="ARBA" id="ARBA00023014"/>
    </source>
</evidence>
<keyword evidence="8 10" id="KW-0411">Iron-sulfur</keyword>
<dbReference type="GO" id="GO:0044689">
    <property type="term" value="F:7,8-didemethyl-8-hydroxy-5-deazariboflavin synthase activity"/>
    <property type="evidence" value="ECO:0007669"/>
    <property type="project" value="TreeGrafter"/>
</dbReference>
<dbReference type="GO" id="GO:0005506">
    <property type="term" value="F:iron ion binding"/>
    <property type="evidence" value="ECO:0007669"/>
    <property type="project" value="UniProtKB-UniRule"/>
</dbReference>
<evidence type="ECO:0000256" key="12">
    <source>
        <dbReference type="PIRSR" id="PIRSR004762-2"/>
    </source>
</evidence>